<reference evidence="3" key="1">
    <citation type="journal article" date="2019" name="Int. J. Syst. Evol. Microbiol.">
        <title>The Global Catalogue of Microorganisms (GCM) 10K type strain sequencing project: providing services to taxonomists for standard genome sequencing and annotation.</title>
        <authorList>
            <consortium name="The Broad Institute Genomics Platform"/>
            <consortium name="The Broad Institute Genome Sequencing Center for Infectious Disease"/>
            <person name="Wu L."/>
            <person name="Ma J."/>
        </authorList>
    </citation>
    <scope>NUCLEOTIDE SEQUENCE [LARGE SCALE GENOMIC DNA]</scope>
    <source>
        <strain evidence="3">CCUG 55131</strain>
    </source>
</reference>
<evidence type="ECO:0000313" key="3">
    <source>
        <dbReference type="Proteomes" id="UP001597413"/>
    </source>
</evidence>
<keyword evidence="1" id="KW-0732">Signal</keyword>
<comment type="caution">
    <text evidence="2">The sequence shown here is derived from an EMBL/GenBank/DDBJ whole genome shotgun (WGS) entry which is preliminary data.</text>
</comment>
<dbReference type="Proteomes" id="UP001597413">
    <property type="component" value="Unassembled WGS sequence"/>
</dbReference>
<sequence>MLKAAAVLILIAAPALAQPSNPFDPYVTCLHQDTDDDFNACYDFFLSEIRRTGLWCRNVTDKELALSAAINADGADPNQMTLYPGADFAMLHSGPTPAIDCHYPIQLDN</sequence>
<evidence type="ECO:0000256" key="1">
    <source>
        <dbReference type="SAM" id="SignalP"/>
    </source>
</evidence>
<keyword evidence="3" id="KW-1185">Reference proteome</keyword>
<evidence type="ECO:0000313" key="2">
    <source>
        <dbReference type="EMBL" id="MFD2175695.1"/>
    </source>
</evidence>
<protein>
    <submittedName>
        <fullName evidence="2">Uncharacterized protein</fullName>
    </submittedName>
</protein>
<feature type="signal peptide" evidence="1">
    <location>
        <begin position="1"/>
        <end position="17"/>
    </location>
</feature>
<feature type="chain" id="PRO_5045143806" evidence="1">
    <location>
        <begin position="18"/>
        <end position="109"/>
    </location>
</feature>
<name>A0ABW5ADM6_9RHOB</name>
<dbReference type="RefSeq" id="WP_377392995.1">
    <property type="nucleotide sequence ID" value="NZ_JBHUIX010000018.1"/>
</dbReference>
<organism evidence="2 3">
    <name type="scientific">Rhodobacter lacus</name>
    <dbReference type="NCBI Taxonomy" id="1641972"/>
    <lineage>
        <taxon>Bacteria</taxon>
        <taxon>Pseudomonadati</taxon>
        <taxon>Pseudomonadota</taxon>
        <taxon>Alphaproteobacteria</taxon>
        <taxon>Rhodobacterales</taxon>
        <taxon>Rhodobacter group</taxon>
        <taxon>Rhodobacter</taxon>
    </lineage>
</organism>
<accession>A0ABW5ADM6</accession>
<proteinExistence type="predicted"/>
<dbReference type="EMBL" id="JBHUIX010000018">
    <property type="protein sequence ID" value="MFD2175695.1"/>
    <property type="molecule type" value="Genomic_DNA"/>
</dbReference>
<gene>
    <name evidence="2" type="ORF">ACFSM0_16495</name>
</gene>